<comment type="subcellular location">
    <subcellularLocation>
        <location evidence="1">Cytoplasm</location>
    </subcellularLocation>
</comment>
<dbReference type="Gene3D" id="3.30.1420.10">
    <property type="match status" value="1"/>
</dbReference>
<dbReference type="GO" id="GO:0005737">
    <property type="term" value="C:cytoplasm"/>
    <property type="evidence" value="ECO:0007669"/>
    <property type="project" value="UniProtKB-SubCell"/>
</dbReference>
<dbReference type="PANTHER" id="PTHR37010:SF1">
    <property type="entry name" value="SULFURTRANSFERASE TUSE"/>
    <property type="match status" value="1"/>
</dbReference>
<gene>
    <name evidence="4" type="ORF">MNBD_GAMMA23-184</name>
</gene>
<dbReference type="PIRSF" id="PIRSF006223">
    <property type="entry name" value="DsrC_TusE"/>
    <property type="match status" value="1"/>
</dbReference>
<dbReference type="NCBIfam" id="TIGR03342">
    <property type="entry name" value="dsrC_tusE_dsvC"/>
    <property type="match status" value="1"/>
</dbReference>
<proteinExistence type="inferred from homology"/>
<organism evidence="4">
    <name type="scientific">hydrothermal vent metagenome</name>
    <dbReference type="NCBI Taxonomy" id="652676"/>
    <lineage>
        <taxon>unclassified sequences</taxon>
        <taxon>metagenomes</taxon>
        <taxon>ecological metagenomes</taxon>
    </lineage>
</organism>
<dbReference type="InterPro" id="IPR007453">
    <property type="entry name" value="DsrC/TusE"/>
</dbReference>
<dbReference type="SUPFAM" id="SSF69721">
    <property type="entry name" value="DsrC, the gamma subunit of dissimilatory sulfite reductase"/>
    <property type="match status" value="1"/>
</dbReference>
<dbReference type="Gene3D" id="1.10.10.370">
    <property type="entry name" value="DsrC-like protein, C-terminal domain"/>
    <property type="match status" value="1"/>
</dbReference>
<evidence type="ECO:0000256" key="3">
    <source>
        <dbReference type="ARBA" id="ARBA00022490"/>
    </source>
</evidence>
<evidence type="ECO:0000256" key="1">
    <source>
        <dbReference type="ARBA" id="ARBA00004496"/>
    </source>
</evidence>
<evidence type="ECO:0008006" key="5">
    <source>
        <dbReference type="Google" id="ProtNLM"/>
    </source>
</evidence>
<reference evidence="4" key="1">
    <citation type="submission" date="2018-06" db="EMBL/GenBank/DDBJ databases">
        <authorList>
            <person name="Zhirakovskaya E."/>
        </authorList>
    </citation>
    <scope>NUCLEOTIDE SEQUENCE</scope>
</reference>
<dbReference type="PANTHER" id="PTHR37010">
    <property type="entry name" value="SULFURTRANSFERASE TUSE"/>
    <property type="match status" value="1"/>
</dbReference>
<protein>
    <recommendedName>
        <fullName evidence="5">Sulfurtransferase</fullName>
    </recommendedName>
</protein>
<evidence type="ECO:0000256" key="2">
    <source>
        <dbReference type="ARBA" id="ARBA00005718"/>
    </source>
</evidence>
<comment type="similarity">
    <text evidence="2">Belongs to the DsrC/TusE family.</text>
</comment>
<dbReference type="GO" id="GO:0002143">
    <property type="term" value="P:tRNA wobble position uridine thiolation"/>
    <property type="evidence" value="ECO:0007669"/>
    <property type="project" value="TreeGrafter"/>
</dbReference>
<keyword evidence="3" id="KW-0963">Cytoplasm</keyword>
<accession>A0A3B0ZCP0</accession>
<dbReference type="InterPro" id="IPR025526">
    <property type="entry name" value="DsrC-like_dom_sf"/>
</dbReference>
<dbReference type="InterPro" id="IPR043163">
    <property type="entry name" value="DsrC-like_N"/>
</dbReference>
<name>A0A3B0ZCP0_9ZZZZ</name>
<dbReference type="AlphaFoldDB" id="A0A3B0ZCP0"/>
<dbReference type="EMBL" id="UOFT01000004">
    <property type="protein sequence ID" value="VAW91175.1"/>
    <property type="molecule type" value="Genomic_DNA"/>
</dbReference>
<dbReference type="Pfam" id="PF04358">
    <property type="entry name" value="DsrC"/>
    <property type="match status" value="1"/>
</dbReference>
<dbReference type="InterPro" id="IPR042072">
    <property type="entry name" value="DsrC-like_C"/>
</dbReference>
<sequence>MPTLEADGTSVEVTDNGYLVNFDEWTEALGSKIAVDEDVEMTDEHWDVVKYLRAEYTESPGTEPNERSIMKDMAKKWGKKLTSKYMYQLFPGMPSKQGRKIGGLPQSIRKGGY</sequence>
<evidence type="ECO:0000313" key="4">
    <source>
        <dbReference type="EMBL" id="VAW91175.1"/>
    </source>
</evidence>
<dbReference type="GO" id="GO:0097163">
    <property type="term" value="F:sulfur carrier activity"/>
    <property type="evidence" value="ECO:0007669"/>
    <property type="project" value="TreeGrafter"/>
</dbReference>